<feature type="region of interest" description="Disordered" evidence="3">
    <location>
        <begin position="109"/>
        <end position="492"/>
    </location>
</feature>
<feature type="compositionally biased region" description="Basic and acidic residues" evidence="3">
    <location>
        <begin position="1175"/>
        <end position="1187"/>
    </location>
</feature>
<dbReference type="InterPro" id="IPR003591">
    <property type="entry name" value="Leu-rich_rpt_typical-subtyp"/>
</dbReference>
<feature type="region of interest" description="Disordered" evidence="3">
    <location>
        <begin position="512"/>
        <end position="798"/>
    </location>
</feature>
<feature type="region of interest" description="Disordered" evidence="3">
    <location>
        <begin position="886"/>
        <end position="921"/>
    </location>
</feature>
<keyword evidence="1" id="KW-0433">Leucine-rich repeat</keyword>
<proteinExistence type="predicted"/>
<feature type="compositionally biased region" description="Basic and acidic residues" evidence="3">
    <location>
        <begin position="1047"/>
        <end position="1059"/>
    </location>
</feature>
<dbReference type="GO" id="GO:0061499">
    <property type="term" value="C:outer plaque of mitotic spindle pole body"/>
    <property type="evidence" value="ECO:0007669"/>
    <property type="project" value="TreeGrafter"/>
</dbReference>
<keyword evidence="5" id="KW-1185">Reference proteome</keyword>
<evidence type="ECO:0000313" key="5">
    <source>
        <dbReference type="Proteomes" id="UP000326924"/>
    </source>
</evidence>
<accession>A0A5J5ERS1</accession>
<feature type="compositionally biased region" description="Basic and acidic residues" evidence="3">
    <location>
        <begin position="1070"/>
        <end position="1094"/>
    </location>
</feature>
<dbReference type="SMART" id="SM00365">
    <property type="entry name" value="LRR_SD22"/>
    <property type="match status" value="4"/>
</dbReference>
<feature type="region of interest" description="Disordered" evidence="3">
    <location>
        <begin position="819"/>
        <end position="871"/>
    </location>
</feature>
<protein>
    <submittedName>
        <fullName evidence="4">Uncharacterized protein</fullName>
    </submittedName>
</protein>
<feature type="compositionally biased region" description="Basic and acidic residues" evidence="3">
    <location>
        <begin position="229"/>
        <end position="248"/>
    </location>
</feature>
<feature type="compositionally biased region" description="Low complexity" evidence="3">
    <location>
        <begin position="907"/>
        <end position="921"/>
    </location>
</feature>
<feature type="compositionally biased region" description="Basic and acidic residues" evidence="3">
    <location>
        <begin position="556"/>
        <end position="569"/>
    </location>
</feature>
<dbReference type="PANTHER" id="PTHR47566:SF1">
    <property type="entry name" value="PROTEIN NUD1"/>
    <property type="match status" value="1"/>
</dbReference>
<dbReference type="GO" id="GO:0035591">
    <property type="term" value="F:signaling adaptor activity"/>
    <property type="evidence" value="ECO:0007669"/>
    <property type="project" value="TreeGrafter"/>
</dbReference>
<dbReference type="PANTHER" id="PTHR47566">
    <property type="match status" value="1"/>
</dbReference>
<organism evidence="4 5">
    <name type="scientific">Sphaerosporella brunnea</name>
    <dbReference type="NCBI Taxonomy" id="1250544"/>
    <lineage>
        <taxon>Eukaryota</taxon>
        <taxon>Fungi</taxon>
        <taxon>Dikarya</taxon>
        <taxon>Ascomycota</taxon>
        <taxon>Pezizomycotina</taxon>
        <taxon>Pezizomycetes</taxon>
        <taxon>Pezizales</taxon>
        <taxon>Pyronemataceae</taxon>
        <taxon>Sphaerosporella</taxon>
    </lineage>
</organism>
<feature type="compositionally biased region" description="Low complexity" evidence="3">
    <location>
        <begin position="609"/>
        <end position="623"/>
    </location>
</feature>
<dbReference type="PROSITE" id="PS51450">
    <property type="entry name" value="LRR"/>
    <property type="match status" value="3"/>
</dbReference>
<dbReference type="Pfam" id="PF13855">
    <property type="entry name" value="LRR_8"/>
    <property type="match status" value="1"/>
</dbReference>
<sequence>MADSGWVDDLDEDWVSQPRSSSPNPSPAHTLGTNPGTTRVLHERHYTNSSTHRHSSRHSDTLGSQSFGTTQLHTNLASVDTPEWKRKLRQDLGGVHGKDLFSPLELENLFRPPSTANPPPSPPTSLPPPRERQHQPPPHASRSPRSPRRGFHLPILISSGFPSPLSTLPEEATSGSPAEPVKPLVAPCASQEDPKPVLRPLNRHSMLAHPNRYLPASPPEEPYSPPAGRHSELSKGKRREAGTTEGRLKKLPMARPGTKWLRKSSPPRQSSDDRRDEMISPVSVGDVGRDSPMKNIPILRRGESNPESARTPYARRRYGGDEEEETLPPDVSASVRRFMRPDLESSVYPSSPPVFRGQYPQGRDYEEDMYEEEEEQLEEGDYEDYSVDHTRSPLRRPPPTPPSPDRRPSIDRHSSAEDKPVKKADISMSDLLRNIRNHADAPRSPVKRSNSHNEVPKLSDGEDPFFAPHVLRHPSESETPPSEEQRAKDLVSPLKLFSGCYDTYTKEKLRKRLGELEESEEDQPSPNRTIDFDREGESDADDESEHQYSGASPVVDRLEAMARKIEKQDSPPAGKTYARKSRVMRYGETEKTTTTTSKKYVNGHQRMLSAPSASPIRPASIASGRKHRRWRSDESSVAPNDGVAAPRSPVKERTPKRPRRSTVTSRPGSSHLFQGGPATGRKRIYAGIEEGSILASSRRQQRSRANSKDSQFSAKKSHTSNAASDAVEKASPPPTPRKKKQHFLRDAGAQPVIVPPKNGVHARGPRKIIFSGSKGDGMQGESFEMPSPSRDANLGNRRGSVNTRDFLAQAEAVMARLRALGLKEDDKETEEEAGSTGSSSRGSSDEGGESAYPSASAASREDYCFTEEDPGSTSMRLQAVADKLNGCQGRFPTSMDGDDQRREGMGISRSSTKSSRSSVRVISNDPEVLTHHLATKHANDMTFDQANLAWVSKAPNKGEDDPLRDISDLTVDSKEEARILGLAKAQWSMLASSPGGAERSGMWRSSRVVEEIDMRELRTSCCAGNETWDKSQWGRSQALGSSVGSDSSRESEYDARGTETRPTSYGTDDTAEKNVRETEMRNDHEDDDRHDKPAKVKKPPTKHTTDDAFASSPLKREVRLDDDDENFDGFLEHGSLRRRNGASFGGLYRGPTRRKSLGKSFLGRPISRITEEEEGSHKSRRSDEFRRSLSSALTPIQSPFRSYASLLPPPSAKNKGDVSFYLSPLPDLSYRFETTEALISLELSYITSRRGLKPTSTKAVEASFTIAQQNLVKHLTDVEPYDPYWDFIKCLKLSERKLETLHSLNEWCPRISELDVSNNLLGQLSGVPESVLSLNVQRNCLSNVTFFGHLMNLQYLDISGNGLESLEALRVCQHLREIKADDNMLTSIDGVFSISGLMSLRCRRNRLETVDLSYAELKRLTELDLRGNQIALITGIECLPSLVHLNLDQNRLLSLPLTPGTKLESIRSLKLTQNRFTTFDVTPFPNLRVFYMDNNRLSHVGGLTRAKSLDAVSFRDQETESGTFDLDVPRMFEARKVYLSANPIGTLDLHASFLNLHFLELAGAHLRSLPKDIANQIPNVRVLNLNSNALSDLRPLAGLSRLVKLCAAGNRINNIKRLQRTLSKLRGIKIVDFRNNPVTLGFYPPITTVVKSVVGNEEYAKDPYEVGEADVDNDEAHVPRLDLGTRCERRRYWLVVGGACKKIKEVDGLPFDRDGIEREDEVWMECLKRGWVVEAGGDR</sequence>
<feature type="region of interest" description="Disordered" evidence="3">
    <location>
        <begin position="1166"/>
        <end position="1188"/>
    </location>
</feature>
<feature type="region of interest" description="Disordered" evidence="3">
    <location>
        <begin position="1"/>
        <end position="69"/>
    </location>
</feature>
<dbReference type="EMBL" id="VXIS01000161">
    <property type="protein sequence ID" value="KAA8899943.1"/>
    <property type="molecule type" value="Genomic_DNA"/>
</dbReference>
<dbReference type="InterPro" id="IPR001611">
    <property type="entry name" value="Leu-rich_rpt"/>
</dbReference>
<comment type="caution">
    <text evidence="4">The sequence shown here is derived from an EMBL/GenBank/DDBJ whole genome shotgun (WGS) entry which is preliminary data.</text>
</comment>
<feature type="region of interest" description="Disordered" evidence="3">
    <location>
        <begin position="1025"/>
        <end position="1117"/>
    </location>
</feature>
<dbReference type="SMART" id="SM00369">
    <property type="entry name" value="LRR_TYP"/>
    <property type="match status" value="6"/>
</dbReference>
<feature type="compositionally biased region" description="Acidic residues" evidence="3">
    <location>
        <begin position="365"/>
        <end position="385"/>
    </location>
</feature>
<dbReference type="Proteomes" id="UP000326924">
    <property type="component" value="Unassembled WGS sequence"/>
</dbReference>
<dbReference type="GO" id="GO:0031028">
    <property type="term" value="P:septation initiation signaling"/>
    <property type="evidence" value="ECO:0007669"/>
    <property type="project" value="TreeGrafter"/>
</dbReference>
<dbReference type="GO" id="GO:1902412">
    <property type="term" value="P:regulation of mitotic cytokinesis"/>
    <property type="evidence" value="ECO:0007669"/>
    <property type="project" value="TreeGrafter"/>
</dbReference>
<feature type="compositionally biased region" description="Low complexity" evidence="3">
    <location>
        <begin position="1036"/>
        <end position="1046"/>
    </location>
</feature>
<feature type="compositionally biased region" description="Acidic residues" evidence="3">
    <location>
        <begin position="1"/>
        <end position="14"/>
    </location>
</feature>
<feature type="compositionally biased region" description="Pro residues" evidence="3">
    <location>
        <begin position="216"/>
        <end position="225"/>
    </location>
</feature>
<feature type="compositionally biased region" description="Polar residues" evidence="3">
    <location>
        <begin position="708"/>
        <end position="723"/>
    </location>
</feature>
<dbReference type="InterPro" id="IPR052574">
    <property type="entry name" value="CDIRP"/>
</dbReference>
<dbReference type="Gene3D" id="3.80.10.10">
    <property type="entry name" value="Ribonuclease Inhibitor"/>
    <property type="match status" value="2"/>
</dbReference>
<keyword evidence="2" id="KW-0677">Repeat</keyword>
<feature type="compositionally biased region" description="Pro residues" evidence="3">
    <location>
        <begin position="115"/>
        <end position="128"/>
    </location>
</feature>
<name>A0A5J5ERS1_9PEZI</name>
<dbReference type="OrthoDB" id="7451790at2759"/>
<evidence type="ECO:0000256" key="3">
    <source>
        <dbReference type="SAM" id="MobiDB-lite"/>
    </source>
</evidence>
<evidence type="ECO:0000256" key="1">
    <source>
        <dbReference type="ARBA" id="ARBA00022614"/>
    </source>
</evidence>
<gene>
    <name evidence="4" type="ORF">FN846DRAFT_892298</name>
</gene>
<evidence type="ECO:0000256" key="2">
    <source>
        <dbReference type="ARBA" id="ARBA00022737"/>
    </source>
</evidence>
<dbReference type="InterPro" id="IPR032675">
    <property type="entry name" value="LRR_dom_sf"/>
</dbReference>
<feature type="compositionally biased region" description="Basic and acidic residues" evidence="3">
    <location>
        <begin position="404"/>
        <end position="425"/>
    </location>
</feature>
<feature type="compositionally biased region" description="Polar residues" evidence="3">
    <location>
        <begin position="661"/>
        <end position="672"/>
    </location>
</feature>
<reference evidence="4 5" key="1">
    <citation type="submission" date="2019-09" db="EMBL/GenBank/DDBJ databases">
        <title>Draft genome of the ectomycorrhizal ascomycete Sphaerosporella brunnea.</title>
        <authorList>
            <consortium name="DOE Joint Genome Institute"/>
            <person name="Benucci G.M."/>
            <person name="Marozzi G."/>
            <person name="Antonielli L."/>
            <person name="Sanchez S."/>
            <person name="Marco P."/>
            <person name="Wang X."/>
            <person name="Falini L.B."/>
            <person name="Barry K."/>
            <person name="Haridas S."/>
            <person name="Lipzen A."/>
            <person name="Labutti K."/>
            <person name="Grigoriev I.V."/>
            <person name="Murat C."/>
            <person name="Martin F."/>
            <person name="Albertini E."/>
            <person name="Donnini D."/>
            <person name="Bonito G."/>
        </authorList>
    </citation>
    <scope>NUCLEOTIDE SEQUENCE [LARGE SCALE GENOMIC DNA]</scope>
    <source>
        <strain evidence="4 5">Sb_GMNB300</strain>
    </source>
</reference>
<evidence type="ECO:0000313" key="4">
    <source>
        <dbReference type="EMBL" id="KAA8899943.1"/>
    </source>
</evidence>
<dbReference type="InParanoid" id="A0A5J5ERS1"/>
<dbReference type="SUPFAM" id="SSF52058">
    <property type="entry name" value="L domain-like"/>
    <property type="match status" value="1"/>
</dbReference>